<feature type="transmembrane region" description="Helical" evidence="11">
    <location>
        <begin position="104"/>
        <end position="129"/>
    </location>
</feature>
<comment type="subcellular location">
    <subcellularLocation>
        <location evidence="11">Cell inner membrane</location>
        <topology evidence="11">Multi-pass membrane protein</topology>
    </subcellularLocation>
    <subcellularLocation>
        <location evidence="1">Cell membrane</location>
        <topology evidence="1">Multi-pass membrane protein</topology>
    </subcellularLocation>
</comment>
<dbReference type="PANTHER" id="PTHR30413">
    <property type="entry name" value="INNER MEMBRANE TRANSPORT PERMEASE"/>
    <property type="match status" value="1"/>
</dbReference>
<accession>A0A088FP00</accession>
<keyword evidence="4 11" id="KW-1003">Cell membrane</keyword>
<evidence type="ECO:0000256" key="7">
    <source>
        <dbReference type="ARBA" id="ARBA00022903"/>
    </source>
</evidence>
<evidence type="ECO:0000256" key="10">
    <source>
        <dbReference type="ARBA" id="ARBA00023136"/>
    </source>
</evidence>
<dbReference type="AlphaFoldDB" id="A0A088FP00"/>
<feature type="transmembrane region" description="Helical" evidence="11">
    <location>
        <begin position="172"/>
        <end position="191"/>
    </location>
</feature>
<dbReference type="PANTHER" id="PTHR30413:SF10">
    <property type="entry name" value="CAPSULE POLYSACCHARIDE EXPORT INNER-MEMBRANE PROTEIN CTRC"/>
    <property type="match status" value="1"/>
</dbReference>
<protein>
    <recommendedName>
        <fullName evidence="11">Transport permease protein</fullName>
    </recommendedName>
</protein>
<name>A0A088FP00_XANCI</name>
<dbReference type="Pfam" id="PF01061">
    <property type="entry name" value="ABC2_membrane"/>
    <property type="match status" value="1"/>
</dbReference>
<keyword evidence="8 11" id="KW-1133">Transmembrane helix</keyword>
<dbReference type="InterPro" id="IPR013525">
    <property type="entry name" value="ABC2_TM"/>
</dbReference>
<sequence length="260" mass="27890">MQSHANLIFLFRQLLARDLALKYKTTVLGALWLVLLPILMLCVYTLVFSGIFKARWAGAQNSGDFALMLFAGLIPFSFLSEVLITSPTLVVGQPNFVKKVVFPLPMLVVVKVAGGLVTAAISLLILLMAQAFLSEAPSAKALLAPVILLEMVPMLLAIGWILSALGVYLRDVGQFVGILSSVLLFLSPIFFPPSAMPASVSGLIAFNPLVTPISQLRAATLGHEALDLVSLGNHFVISIIAALLAYALFKRLSRGFADVL</sequence>
<keyword evidence="10 11" id="KW-0472">Membrane</keyword>
<dbReference type="PRINTS" id="PR00164">
    <property type="entry name" value="ABC2TRNSPORT"/>
</dbReference>
<keyword evidence="9" id="KW-0625">Polysaccharide transport</keyword>
<evidence type="ECO:0000256" key="11">
    <source>
        <dbReference type="RuleBase" id="RU361157"/>
    </source>
</evidence>
<dbReference type="GO" id="GO:0015774">
    <property type="term" value="P:polysaccharide transport"/>
    <property type="evidence" value="ECO:0007669"/>
    <property type="project" value="UniProtKB-KW"/>
</dbReference>
<proteinExistence type="inferred from homology"/>
<organism evidence="12">
    <name type="scientific">Xanthomonas citri pv. punicae</name>
    <dbReference type="NCBI Taxonomy" id="487838"/>
    <lineage>
        <taxon>Bacteria</taxon>
        <taxon>Pseudomonadati</taxon>
        <taxon>Pseudomonadota</taxon>
        <taxon>Gammaproteobacteria</taxon>
        <taxon>Lysobacterales</taxon>
        <taxon>Lysobacteraceae</taxon>
        <taxon>Xanthomonas</taxon>
    </lineage>
</organism>
<evidence type="ECO:0000256" key="3">
    <source>
        <dbReference type="ARBA" id="ARBA00022448"/>
    </source>
</evidence>
<dbReference type="GO" id="GO:0015920">
    <property type="term" value="P:lipopolysaccharide transport"/>
    <property type="evidence" value="ECO:0007669"/>
    <property type="project" value="TreeGrafter"/>
</dbReference>
<evidence type="ECO:0000313" key="12">
    <source>
        <dbReference type="EMBL" id="AIM48022.1"/>
    </source>
</evidence>
<dbReference type="InterPro" id="IPR047817">
    <property type="entry name" value="ABC2_TM_bact-type"/>
</dbReference>
<keyword evidence="3 11" id="KW-0813">Transport</keyword>
<dbReference type="PIRSF" id="PIRSF006648">
    <property type="entry name" value="DrrB"/>
    <property type="match status" value="1"/>
</dbReference>
<evidence type="ECO:0000256" key="1">
    <source>
        <dbReference type="ARBA" id="ARBA00004651"/>
    </source>
</evidence>
<evidence type="ECO:0000256" key="2">
    <source>
        <dbReference type="ARBA" id="ARBA00007783"/>
    </source>
</evidence>
<feature type="transmembrane region" description="Helical" evidence="11">
    <location>
        <begin position="64"/>
        <end position="84"/>
    </location>
</feature>
<feature type="transmembrane region" description="Helical" evidence="11">
    <location>
        <begin position="141"/>
        <end position="166"/>
    </location>
</feature>
<feature type="transmembrane region" description="Helical" evidence="11">
    <location>
        <begin position="228"/>
        <end position="249"/>
    </location>
</feature>
<dbReference type="PROSITE" id="PS51012">
    <property type="entry name" value="ABC_TM2"/>
    <property type="match status" value="1"/>
</dbReference>
<dbReference type="InterPro" id="IPR000412">
    <property type="entry name" value="ABC_2_transport"/>
</dbReference>
<evidence type="ECO:0000256" key="9">
    <source>
        <dbReference type="ARBA" id="ARBA00023047"/>
    </source>
</evidence>
<dbReference type="GO" id="GO:0140359">
    <property type="term" value="F:ABC-type transporter activity"/>
    <property type="evidence" value="ECO:0007669"/>
    <property type="project" value="InterPro"/>
</dbReference>
<feature type="transmembrane region" description="Helical" evidence="11">
    <location>
        <begin position="30"/>
        <end position="52"/>
    </location>
</feature>
<evidence type="ECO:0000256" key="5">
    <source>
        <dbReference type="ARBA" id="ARBA00022597"/>
    </source>
</evidence>
<comment type="similarity">
    <text evidence="2 11">Belongs to the ABC-2 integral membrane protein family.</text>
</comment>
<dbReference type="EMBL" id="KF991096">
    <property type="protein sequence ID" value="AIM48022.1"/>
    <property type="molecule type" value="Genomic_DNA"/>
</dbReference>
<dbReference type="RefSeq" id="WP_005926531.1">
    <property type="nucleotide sequence ID" value="NZ_CP030164.1"/>
</dbReference>
<evidence type="ECO:0000256" key="4">
    <source>
        <dbReference type="ARBA" id="ARBA00022475"/>
    </source>
</evidence>
<reference evidence="12" key="1">
    <citation type="journal article" date="2014" name="Appl. Environ. Microbiol.">
        <title>Genomic insights into the evolutionary origin of Xanthomonas axonopodis pv. citri and its ecological relatives.</title>
        <authorList>
            <person name="Midha S."/>
            <person name="Patil P.B."/>
        </authorList>
    </citation>
    <scope>NUCLEOTIDE SEQUENCE</scope>
    <source>
        <strain evidence="12">LMG859</strain>
    </source>
</reference>
<keyword evidence="6 11" id="KW-0812">Transmembrane</keyword>
<keyword evidence="7" id="KW-0972">Capsule biogenesis/degradation</keyword>
<evidence type="ECO:0000256" key="8">
    <source>
        <dbReference type="ARBA" id="ARBA00022989"/>
    </source>
</evidence>
<evidence type="ECO:0000256" key="6">
    <source>
        <dbReference type="ARBA" id="ARBA00022692"/>
    </source>
</evidence>
<dbReference type="GO" id="GO:0043190">
    <property type="term" value="C:ATP-binding cassette (ABC) transporter complex"/>
    <property type="evidence" value="ECO:0007669"/>
    <property type="project" value="InterPro"/>
</dbReference>
<keyword evidence="5" id="KW-0762">Sugar transport</keyword>